<dbReference type="EMBL" id="LAZR01007130">
    <property type="protein sequence ID" value="KKM87251.1"/>
    <property type="molecule type" value="Genomic_DNA"/>
</dbReference>
<dbReference type="InterPro" id="IPR011335">
    <property type="entry name" value="Restrct_endonuc-II-like"/>
</dbReference>
<dbReference type="Gene3D" id="3.40.50.10130">
    <property type="match status" value="1"/>
</dbReference>
<sequence length="291" mass="33013">MTDQKLALLEVKVDTQEPDDTLEKVLVFCPLATRAVLSIGDIVYEHVAIELKSWADFINAFTSKSDDRFRRQLYSFLINKEIEGYYIIYGRWEEINEYSQVGMTAVLGAIASIQARYGMRLMVLPNKDYAIYVSLKLIEKTFDHKNVRPVVYKVGTDERAIDMLVAAGKSIGTGDAIRLLDHFGNAKAVVNATSKQLQEVKKIGKVKADNLIETLTYDFKAKKDFDDSMNEDMKLADEEPEPKVDTPEVIDIEADKVDTGNTHFMEDKEIILTAIKMYNKKKRQSVPLANL</sequence>
<dbReference type="SUPFAM" id="SSF47781">
    <property type="entry name" value="RuvA domain 2-like"/>
    <property type="match status" value="1"/>
</dbReference>
<dbReference type="GO" id="GO:0003677">
    <property type="term" value="F:DNA binding"/>
    <property type="evidence" value="ECO:0007669"/>
    <property type="project" value="InterPro"/>
</dbReference>
<organism evidence="2">
    <name type="scientific">marine sediment metagenome</name>
    <dbReference type="NCBI Taxonomy" id="412755"/>
    <lineage>
        <taxon>unclassified sequences</taxon>
        <taxon>metagenomes</taxon>
        <taxon>ecological metagenomes</taxon>
    </lineage>
</organism>
<protein>
    <recommendedName>
        <fullName evidence="1">ERCC4 domain-containing protein</fullName>
    </recommendedName>
</protein>
<reference evidence="2" key="1">
    <citation type="journal article" date="2015" name="Nature">
        <title>Complex archaea that bridge the gap between prokaryotes and eukaryotes.</title>
        <authorList>
            <person name="Spang A."/>
            <person name="Saw J.H."/>
            <person name="Jorgensen S.L."/>
            <person name="Zaremba-Niedzwiedzka K."/>
            <person name="Martijn J."/>
            <person name="Lind A.E."/>
            <person name="van Eijk R."/>
            <person name="Schleper C."/>
            <person name="Guy L."/>
            <person name="Ettema T.J."/>
        </authorList>
    </citation>
    <scope>NUCLEOTIDE SEQUENCE</scope>
</reference>
<dbReference type="Pfam" id="PF14520">
    <property type="entry name" value="HHH_5"/>
    <property type="match status" value="1"/>
</dbReference>
<dbReference type="InterPro" id="IPR006166">
    <property type="entry name" value="ERCC4_domain"/>
</dbReference>
<name>A0A0F9LJ42_9ZZZZ</name>
<feature type="non-terminal residue" evidence="2">
    <location>
        <position position="291"/>
    </location>
</feature>
<dbReference type="Gene3D" id="1.10.150.20">
    <property type="entry name" value="5' to 3' exonuclease, C-terminal subdomain"/>
    <property type="match status" value="1"/>
</dbReference>
<dbReference type="SUPFAM" id="SSF52980">
    <property type="entry name" value="Restriction endonuclease-like"/>
    <property type="match status" value="1"/>
</dbReference>
<evidence type="ECO:0000259" key="1">
    <source>
        <dbReference type="Pfam" id="PF02732"/>
    </source>
</evidence>
<evidence type="ECO:0000313" key="2">
    <source>
        <dbReference type="EMBL" id="KKM87251.1"/>
    </source>
</evidence>
<gene>
    <name evidence="2" type="ORF">LCGC14_1270940</name>
</gene>
<comment type="caution">
    <text evidence="2">The sequence shown here is derived from an EMBL/GenBank/DDBJ whole genome shotgun (WGS) entry which is preliminary data.</text>
</comment>
<proteinExistence type="predicted"/>
<feature type="domain" description="ERCC4" evidence="1">
    <location>
        <begin position="37"/>
        <end position="126"/>
    </location>
</feature>
<accession>A0A0F9LJ42</accession>
<dbReference type="GO" id="GO:0004518">
    <property type="term" value="F:nuclease activity"/>
    <property type="evidence" value="ECO:0007669"/>
    <property type="project" value="InterPro"/>
</dbReference>
<dbReference type="InterPro" id="IPR010994">
    <property type="entry name" value="RuvA_2-like"/>
</dbReference>
<dbReference type="AlphaFoldDB" id="A0A0F9LJ42"/>
<dbReference type="Pfam" id="PF02732">
    <property type="entry name" value="ERCC4"/>
    <property type="match status" value="1"/>
</dbReference>
<dbReference type="GO" id="GO:0006259">
    <property type="term" value="P:DNA metabolic process"/>
    <property type="evidence" value="ECO:0007669"/>
    <property type="project" value="UniProtKB-ARBA"/>
</dbReference>